<evidence type="ECO:0000313" key="2">
    <source>
        <dbReference type="EMBL" id="OHA64335.1"/>
    </source>
</evidence>
<proteinExistence type="predicted"/>
<feature type="region of interest" description="Disordered" evidence="1">
    <location>
        <begin position="1"/>
        <end position="26"/>
    </location>
</feature>
<feature type="compositionally biased region" description="Basic residues" evidence="1">
    <location>
        <begin position="1"/>
        <end position="12"/>
    </location>
</feature>
<evidence type="ECO:0000256" key="1">
    <source>
        <dbReference type="SAM" id="MobiDB-lite"/>
    </source>
</evidence>
<comment type="caution">
    <text evidence="2">The sequence shown here is derived from an EMBL/GenBank/DDBJ whole genome shotgun (WGS) entry which is preliminary data.</text>
</comment>
<evidence type="ECO:0000313" key="3">
    <source>
        <dbReference type="Proteomes" id="UP000178170"/>
    </source>
</evidence>
<reference evidence="2 3" key="1">
    <citation type="journal article" date="2016" name="Nat. Commun.">
        <title>Thousands of microbial genomes shed light on interconnected biogeochemical processes in an aquifer system.</title>
        <authorList>
            <person name="Anantharaman K."/>
            <person name="Brown C.T."/>
            <person name="Hug L.A."/>
            <person name="Sharon I."/>
            <person name="Castelle C.J."/>
            <person name="Probst A.J."/>
            <person name="Thomas B.C."/>
            <person name="Singh A."/>
            <person name="Wilkins M.J."/>
            <person name="Karaoz U."/>
            <person name="Brodie E.L."/>
            <person name="Williams K.H."/>
            <person name="Hubbard S.S."/>
            <person name="Banfield J.F."/>
        </authorList>
    </citation>
    <scope>NUCLEOTIDE SEQUENCE [LARGE SCALE GENOMIC DNA]</scope>
</reference>
<gene>
    <name evidence="2" type="ORF">A2843_02550</name>
</gene>
<organism evidence="2 3">
    <name type="scientific">Candidatus Wildermuthbacteria bacterium RIFCSPHIGHO2_01_FULL_48_27b</name>
    <dbReference type="NCBI Taxonomy" id="1802447"/>
    <lineage>
        <taxon>Bacteria</taxon>
        <taxon>Candidatus Wildermuthiibacteriota</taxon>
    </lineage>
</organism>
<name>A0A1G2QUQ1_9BACT</name>
<dbReference type="EMBL" id="MHTS01000017">
    <property type="protein sequence ID" value="OHA64335.1"/>
    <property type="molecule type" value="Genomic_DNA"/>
</dbReference>
<sequence>MGRQKGPFKKHSSQVNVSGGSSGGLDDAVQRVIADQGTEHDWRNSITVPRPRMWEERPDLIGKTVIPHTCEAREHGDNEGCICDLIGEPVVITKIDDSPFVVTPSYHIKGSKKRIQEREFSAETRGKDPDTVEGFILEGPDGKFLTAGFVWMPAKKPLDGYLHNSQVVRDLLAAKFSNGRRPTKAYPASSKLGGDQKRITGDAVAFDQLTL</sequence>
<accession>A0A1G2QUQ1</accession>
<protein>
    <submittedName>
        <fullName evidence="2">Uncharacterized protein</fullName>
    </submittedName>
</protein>
<dbReference type="Proteomes" id="UP000178170">
    <property type="component" value="Unassembled WGS sequence"/>
</dbReference>
<dbReference type="AlphaFoldDB" id="A0A1G2QUQ1"/>